<dbReference type="RefSeq" id="WP_147307081.1">
    <property type="nucleotide sequence ID" value="NZ_CP013729.1"/>
</dbReference>
<organism evidence="1 2">
    <name type="scientific">Roseateles depolymerans</name>
    <dbReference type="NCBI Taxonomy" id="76731"/>
    <lineage>
        <taxon>Bacteria</taxon>
        <taxon>Pseudomonadati</taxon>
        <taxon>Pseudomonadota</taxon>
        <taxon>Betaproteobacteria</taxon>
        <taxon>Burkholderiales</taxon>
        <taxon>Sphaerotilaceae</taxon>
        <taxon>Roseateles</taxon>
    </lineage>
</organism>
<dbReference type="Proteomes" id="UP000060699">
    <property type="component" value="Chromosome"/>
</dbReference>
<dbReference type="STRING" id="76731.RD2015_2702"/>
<accession>A0A0U3LGG3</accession>
<dbReference type="EMBL" id="CP013729">
    <property type="protein sequence ID" value="ALV07167.1"/>
    <property type="molecule type" value="Genomic_DNA"/>
</dbReference>
<name>A0A0U3LGG3_9BURK</name>
<dbReference type="KEGG" id="rdp:RD2015_2702"/>
<sequence length="75" mass="8132">MLEINPSVVPSRRTRDCGAKSPTGSLAVGSSEETQDPALILLGLWMAWPNACLTWQREVHDTWVAIWSGGVPLDG</sequence>
<protein>
    <submittedName>
        <fullName evidence="1">Uncharacterized protein</fullName>
    </submittedName>
</protein>
<evidence type="ECO:0000313" key="1">
    <source>
        <dbReference type="EMBL" id="ALV07167.1"/>
    </source>
</evidence>
<gene>
    <name evidence="1" type="ORF">RD2015_2702</name>
</gene>
<reference evidence="1 2" key="1">
    <citation type="submission" date="2015-12" db="EMBL/GenBank/DDBJ databases">
        <title>Complete genome of Roseateles depolymerans KCTC 42856.</title>
        <authorList>
            <person name="Kim K.M."/>
        </authorList>
    </citation>
    <scope>NUCLEOTIDE SEQUENCE [LARGE SCALE GENOMIC DNA]</scope>
    <source>
        <strain evidence="1 2">KCTC 42856</strain>
    </source>
</reference>
<keyword evidence="2" id="KW-1185">Reference proteome</keyword>
<dbReference type="AlphaFoldDB" id="A0A0U3LGG3"/>
<evidence type="ECO:0000313" key="2">
    <source>
        <dbReference type="Proteomes" id="UP000060699"/>
    </source>
</evidence>
<proteinExistence type="predicted"/>